<dbReference type="CDD" id="cd19756">
    <property type="entry name" value="Bbox2"/>
    <property type="match status" value="1"/>
</dbReference>
<gene>
    <name evidence="2" type="ORF">PPERSA_00989</name>
</gene>
<dbReference type="Proteomes" id="UP000054937">
    <property type="component" value="Unassembled WGS sequence"/>
</dbReference>
<dbReference type="GO" id="GO:0008270">
    <property type="term" value="F:zinc ion binding"/>
    <property type="evidence" value="ECO:0007669"/>
    <property type="project" value="InterPro"/>
</dbReference>
<sequence length="177" mass="20715">MQSHYINQQQQINNEQNFDDSDENLEKCFNCQSLPDDILMLACEHDLCLNCAAFNYQAQKLQDKFGANDYSSKSLMVNNIQQFCKQHPEEEVMYFCFTCETSCLCAECVINGTHKDHEVKTIKKAYPQIKQIMAQCFTGINQQTQKLNQKKVRMIQIYLIYKKVSHLTNIFIKGRFI</sequence>
<protein>
    <recommendedName>
        <fullName evidence="1">B box-type domain-containing protein</fullName>
    </recommendedName>
</protein>
<accession>A0A0V0R8L7</accession>
<dbReference type="OrthoDB" id="5351233at2759"/>
<evidence type="ECO:0000313" key="3">
    <source>
        <dbReference type="Proteomes" id="UP000054937"/>
    </source>
</evidence>
<evidence type="ECO:0000313" key="2">
    <source>
        <dbReference type="EMBL" id="KRX10819.1"/>
    </source>
</evidence>
<keyword evidence="3" id="KW-1185">Reference proteome</keyword>
<dbReference type="InterPro" id="IPR000315">
    <property type="entry name" value="Znf_B-box"/>
</dbReference>
<dbReference type="InParanoid" id="A0A0V0R8L7"/>
<dbReference type="Gene3D" id="3.30.160.60">
    <property type="entry name" value="Classic Zinc Finger"/>
    <property type="match status" value="1"/>
</dbReference>
<proteinExistence type="predicted"/>
<feature type="domain" description="B box-type" evidence="1">
    <location>
        <begin position="79"/>
        <end position="122"/>
    </location>
</feature>
<dbReference type="Pfam" id="PF00643">
    <property type="entry name" value="zf-B_box"/>
    <property type="match status" value="1"/>
</dbReference>
<dbReference type="SMART" id="SM00336">
    <property type="entry name" value="BBOX"/>
    <property type="match status" value="1"/>
</dbReference>
<dbReference type="EMBL" id="LDAU01000019">
    <property type="protein sequence ID" value="KRX10819.1"/>
    <property type="molecule type" value="Genomic_DNA"/>
</dbReference>
<organism evidence="2 3">
    <name type="scientific">Pseudocohnilembus persalinus</name>
    <name type="common">Ciliate</name>
    <dbReference type="NCBI Taxonomy" id="266149"/>
    <lineage>
        <taxon>Eukaryota</taxon>
        <taxon>Sar</taxon>
        <taxon>Alveolata</taxon>
        <taxon>Ciliophora</taxon>
        <taxon>Intramacronucleata</taxon>
        <taxon>Oligohymenophorea</taxon>
        <taxon>Scuticociliatia</taxon>
        <taxon>Philasterida</taxon>
        <taxon>Pseudocohnilembidae</taxon>
        <taxon>Pseudocohnilembus</taxon>
    </lineage>
</organism>
<comment type="caution">
    <text evidence="2">The sequence shown here is derived from an EMBL/GenBank/DDBJ whole genome shotgun (WGS) entry which is preliminary data.</text>
</comment>
<name>A0A0V0R8L7_PSEPJ</name>
<evidence type="ECO:0000259" key="1">
    <source>
        <dbReference type="SMART" id="SM00336"/>
    </source>
</evidence>
<reference evidence="2 3" key="1">
    <citation type="journal article" date="2015" name="Sci. Rep.">
        <title>Genome of the facultative scuticociliatosis pathogen Pseudocohnilembus persalinus provides insight into its virulence through horizontal gene transfer.</title>
        <authorList>
            <person name="Xiong J."/>
            <person name="Wang G."/>
            <person name="Cheng J."/>
            <person name="Tian M."/>
            <person name="Pan X."/>
            <person name="Warren A."/>
            <person name="Jiang C."/>
            <person name="Yuan D."/>
            <person name="Miao W."/>
        </authorList>
    </citation>
    <scope>NUCLEOTIDE SEQUENCE [LARGE SCALE GENOMIC DNA]</scope>
    <source>
        <strain evidence="2">36N120E</strain>
    </source>
</reference>
<dbReference type="AlphaFoldDB" id="A0A0V0R8L7"/>
<dbReference type="SUPFAM" id="SSF57845">
    <property type="entry name" value="B-box zinc-binding domain"/>
    <property type="match status" value="1"/>
</dbReference>